<dbReference type="EMBL" id="JACERN010000042">
    <property type="protein sequence ID" value="MBA4710527.1"/>
    <property type="molecule type" value="Genomic_DNA"/>
</dbReference>
<reference evidence="1 2" key="1">
    <citation type="submission" date="2020-07" db="EMBL/GenBank/DDBJ databases">
        <title>Draft genome sequence of violacein-producing bacteria and related species.</title>
        <authorList>
            <person name="Wilson H.S."/>
            <person name="De Leon M.E."/>
        </authorList>
    </citation>
    <scope>NUCLEOTIDE SEQUENCE [LARGE SCALE GENOMIC DNA]</scope>
    <source>
        <strain evidence="1 2">HSC-21Su07</strain>
    </source>
</reference>
<protein>
    <submittedName>
        <fullName evidence="1">Uncharacterized protein</fullName>
    </submittedName>
</protein>
<dbReference type="AlphaFoldDB" id="A0A838YDH1"/>
<accession>A0A838YDH1</accession>
<gene>
    <name evidence="1" type="ORF">H2Z84_19305</name>
</gene>
<keyword evidence="2" id="KW-1185">Reference proteome</keyword>
<comment type="caution">
    <text evidence="1">The sequence shown here is derived from an EMBL/GenBank/DDBJ whole genome shotgun (WGS) entry which is preliminary data.</text>
</comment>
<sequence length="72" mass="7631">MTNETQDVRLDIHLPAPEAADLTSKAAAKGLTTPEFLGYHALRSAYGVLHPRVAEIEAKDVLGRAGTDSSKG</sequence>
<dbReference type="RefSeq" id="WP_181837400.1">
    <property type="nucleotide sequence ID" value="NZ_JACERN010000042.1"/>
</dbReference>
<evidence type="ECO:0000313" key="1">
    <source>
        <dbReference type="EMBL" id="MBA4710527.1"/>
    </source>
</evidence>
<dbReference type="Proteomes" id="UP000545606">
    <property type="component" value="Unassembled WGS sequence"/>
</dbReference>
<evidence type="ECO:0000313" key="2">
    <source>
        <dbReference type="Proteomes" id="UP000545606"/>
    </source>
</evidence>
<proteinExistence type="predicted"/>
<organism evidence="1 2">
    <name type="scientific">Aquitalea aquatica</name>
    <dbReference type="NCBI Taxonomy" id="3044273"/>
    <lineage>
        <taxon>Bacteria</taxon>
        <taxon>Pseudomonadati</taxon>
        <taxon>Pseudomonadota</taxon>
        <taxon>Betaproteobacteria</taxon>
        <taxon>Neisseriales</taxon>
        <taxon>Chromobacteriaceae</taxon>
        <taxon>Aquitalea</taxon>
    </lineage>
</organism>
<name>A0A838YDH1_9NEIS</name>